<evidence type="ECO:0000313" key="1">
    <source>
        <dbReference type="EMBL" id="ADD67525.1"/>
    </source>
</evidence>
<proteinExistence type="predicted"/>
<name>D4H5A5_DENA2</name>
<dbReference type="OrthoDB" id="2053793at2"/>
<sequence>MNTFYAPKFKASLTGLDLVLHNSILKYLGGISAHDEWQARSFSAQTPNPEAITRLNSQLEKIPQFLQSDEGQQKMKDFMQESSNVLLGLFKFDKEWVSREYLGGKKFTFVLGFMHTGGSYAMSELCKIHGYNHQDYSSTMTYDSIPRGGEIHYIDTPGYLKQVLFDFAQYITWVKREQNNLLHVVHKSINSTVCISLLNGIFGEDANFFITIRNPLHSAHAFKKLESFKDSSTPPAWENILITKGFVTKEKFDQIDFYEKCILWWTYIYEKAAHDIRQVKNRVHIARYDQTMPDTIKEYAKAHRVNNFVPDAMDTEQDYSFEDKHIEQAQKAMDYINQCFETSLSA</sequence>
<dbReference type="InterPro" id="IPR027417">
    <property type="entry name" value="P-loop_NTPase"/>
</dbReference>
<dbReference type="AlphaFoldDB" id="D4H5A5"/>
<evidence type="ECO:0000313" key="2">
    <source>
        <dbReference type="Proteomes" id="UP000002012"/>
    </source>
</evidence>
<gene>
    <name evidence="1" type="ordered locus">Dacet_0741</name>
</gene>
<dbReference type="EMBL" id="CP001968">
    <property type="protein sequence ID" value="ADD67525.1"/>
    <property type="molecule type" value="Genomic_DNA"/>
</dbReference>
<dbReference type="HOGENOM" id="CLU_801061_0_0_0"/>
<organism evidence="1 2">
    <name type="scientific">Denitrovibrio acetiphilus (strain DSM 12809 / NBRC 114555 / N2460)</name>
    <dbReference type="NCBI Taxonomy" id="522772"/>
    <lineage>
        <taxon>Bacteria</taxon>
        <taxon>Pseudomonadati</taxon>
        <taxon>Deferribacterota</taxon>
        <taxon>Deferribacteres</taxon>
        <taxon>Deferribacterales</taxon>
        <taxon>Geovibrionaceae</taxon>
        <taxon>Denitrovibrio</taxon>
    </lineage>
</organism>
<dbReference type="PaxDb" id="522772-Dacet_0741"/>
<dbReference type="InParanoid" id="D4H5A5"/>
<evidence type="ECO:0008006" key="3">
    <source>
        <dbReference type="Google" id="ProtNLM"/>
    </source>
</evidence>
<dbReference type="KEGG" id="dap:Dacet_0741"/>
<reference evidence="1 2" key="1">
    <citation type="journal article" date="2010" name="Stand. Genomic Sci.">
        <title>Complete genome sequence of Denitrovibrio acetiphilus type strain (N2460).</title>
        <authorList>
            <person name="Kiss H."/>
            <person name="Lang E."/>
            <person name="Lapidus A."/>
            <person name="Copeland A."/>
            <person name="Nolan M."/>
            <person name="Glavina Del Rio T."/>
            <person name="Chen F."/>
            <person name="Lucas S."/>
            <person name="Tice H."/>
            <person name="Cheng J.F."/>
            <person name="Han C."/>
            <person name="Goodwin L."/>
            <person name="Pitluck S."/>
            <person name="Liolios K."/>
            <person name="Pati A."/>
            <person name="Ivanova N."/>
            <person name="Mavromatis K."/>
            <person name="Chen A."/>
            <person name="Palaniappan K."/>
            <person name="Land M."/>
            <person name="Hauser L."/>
            <person name="Chang Y.J."/>
            <person name="Jeffries C.D."/>
            <person name="Detter J.C."/>
            <person name="Brettin T."/>
            <person name="Spring S."/>
            <person name="Rohde M."/>
            <person name="Goker M."/>
            <person name="Woyke T."/>
            <person name="Bristow J."/>
            <person name="Eisen J.A."/>
            <person name="Markowitz V."/>
            <person name="Hugenholtz P."/>
            <person name="Kyrpides N.C."/>
            <person name="Klenk H.P."/>
        </authorList>
    </citation>
    <scope>NUCLEOTIDE SEQUENCE [LARGE SCALE GENOMIC DNA]</scope>
    <source>
        <strain evidence="2">DSM 12809 / NBRC 114555 / N2460</strain>
    </source>
</reference>
<accession>D4H5A5</accession>
<protein>
    <recommendedName>
        <fullName evidence="3">Sulfotransferase</fullName>
    </recommendedName>
</protein>
<dbReference type="Proteomes" id="UP000002012">
    <property type="component" value="Chromosome"/>
</dbReference>
<keyword evidence="2" id="KW-1185">Reference proteome</keyword>
<dbReference type="RefSeq" id="WP_013010061.1">
    <property type="nucleotide sequence ID" value="NC_013943.1"/>
</dbReference>
<dbReference type="Gene3D" id="3.40.50.300">
    <property type="entry name" value="P-loop containing nucleotide triphosphate hydrolases"/>
    <property type="match status" value="1"/>
</dbReference>